<dbReference type="EMBL" id="UYRU01010276">
    <property type="protein sequence ID" value="VDK45269.1"/>
    <property type="molecule type" value="Genomic_DNA"/>
</dbReference>
<proteinExistence type="predicted"/>
<protein>
    <submittedName>
        <fullName evidence="2">Uncharacterized protein</fullName>
    </submittedName>
</protein>
<dbReference type="Proteomes" id="UP000281553">
    <property type="component" value="Unassembled WGS sequence"/>
</dbReference>
<feature type="non-terminal residue" evidence="2">
    <location>
        <position position="69"/>
    </location>
</feature>
<keyword evidence="3" id="KW-1185">Reference proteome</keyword>
<evidence type="ECO:0000256" key="1">
    <source>
        <dbReference type="SAM" id="MobiDB-lite"/>
    </source>
</evidence>
<accession>A0A3P6Q9S6</accession>
<gene>
    <name evidence="2" type="ORF">DILT_LOCUS1493</name>
</gene>
<name>A0A3P6Q9S6_DIBLA</name>
<organism evidence="2 3">
    <name type="scientific">Dibothriocephalus latus</name>
    <name type="common">Fish tapeworm</name>
    <name type="synonym">Diphyllobothrium latum</name>
    <dbReference type="NCBI Taxonomy" id="60516"/>
    <lineage>
        <taxon>Eukaryota</taxon>
        <taxon>Metazoa</taxon>
        <taxon>Spiralia</taxon>
        <taxon>Lophotrochozoa</taxon>
        <taxon>Platyhelminthes</taxon>
        <taxon>Cestoda</taxon>
        <taxon>Eucestoda</taxon>
        <taxon>Diphyllobothriidea</taxon>
        <taxon>Diphyllobothriidae</taxon>
        <taxon>Dibothriocephalus</taxon>
    </lineage>
</organism>
<evidence type="ECO:0000313" key="3">
    <source>
        <dbReference type="Proteomes" id="UP000281553"/>
    </source>
</evidence>
<dbReference type="AlphaFoldDB" id="A0A3P6Q9S6"/>
<feature type="region of interest" description="Disordered" evidence="1">
    <location>
        <begin position="24"/>
        <end position="69"/>
    </location>
</feature>
<reference evidence="2 3" key="1">
    <citation type="submission" date="2018-11" db="EMBL/GenBank/DDBJ databases">
        <authorList>
            <consortium name="Pathogen Informatics"/>
        </authorList>
    </citation>
    <scope>NUCLEOTIDE SEQUENCE [LARGE SCALE GENOMIC DNA]</scope>
</reference>
<sequence>MRLCPSALIQCQYRPRSPCCRTRLQSLGQSTGRKGRTRPHGRGLPTVHRGGLREPPTAFHRAREPTLRS</sequence>
<evidence type="ECO:0000313" key="2">
    <source>
        <dbReference type="EMBL" id="VDK45269.1"/>
    </source>
</evidence>